<dbReference type="SUPFAM" id="SSF51905">
    <property type="entry name" value="FAD/NAD(P)-binding domain"/>
    <property type="match status" value="1"/>
</dbReference>
<keyword evidence="10 11" id="KW-0472">Membrane</keyword>
<dbReference type="InterPro" id="IPR006076">
    <property type="entry name" value="FAD-dep_OxRdtase"/>
</dbReference>
<organism evidence="15 16">
    <name type="scientific">Hypsibius exemplaris</name>
    <name type="common">Freshwater tardigrade</name>
    <dbReference type="NCBI Taxonomy" id="2072580"/>
    <lineage>
        <taxon>Eukaryota</taxon>
        <taxon>Metazoa</taxon>
        <taxon>Ecdysozoa</taxon>
        <taxon>Tardigrada</taxon>
        <taxon>Eutardigrada</taxon>
        <taxon>Parachela</taxon>
        <taxon>Hypsibioidea</taxon>
        <taxon>Hypsibiidae</taxon>
        <taxon>Hypsibius</taxon>
    </lineage>
</organism>
<dbReference type="Pfam" id="PF01266">
    <property type="entry name" value="DAO"/>
    <property type="match status" value="1"/>
</dbReference>
<dbReference type="AlphaFoldDB" id="A0A1W0WMN6"/>
<feature type="domain" description="FAD dependent oxidoreductase" evidence="13">
    <location>
        <begin position="60"/>
        <end position="89"/>
    </location>
</feature>
<dbReference type="EMBL" id="MTYJ01000074">
    <property type="protein sequence ID" value="OQV16417.1"/>
    <property type="molecule type" value="Genomic_DNA"/>
</dbReference>
<evidence type="ECO:0000313" key="15">
    <source>
        <dbReference type="EMBL" id="OQV16417.1"/>
    </source>
</evidence>
<keyword evidence="8 12" id="KW-1133">Transmembrane helix</keyword>
<evidence type="ECO:0000256" key="5">
    <source>
        <dbReference type="ARBA" id="ARBA00022630"/>
    </source>
</evidence>
<evidence type="ECO:0000256" key="8">
    <source>
        <dbReference type="ARBA" id="ARBA00022989"/>
    </source>
</evidence>
<evidence type="ECO:0000256" key="10">
    <source>
        <dbReference type="ARBA" id="ARBA00023136"/>
    </source>
</evidence>
<dbReference type="Gene3D" id="3.50.50.60">
    <property type="entry name" value="FAD/NAD(P)-binding domain"/>
    <property type="match status" value="1"/>
</dbReference>
<accession>A0A1W0WMN6</accession>
<dbReference type="EC" id="1.14.14.17" evidence="4 11"/>
<evidence type="ECO:0000256" key="12">
    <source>
        <dbReference type="SAM" id="Phobius"/>
    </source>
</evidence>
<dbReference type="GO" id="GO:0004506">
    <property type="term" value="F:squalene monooxygenase activity"/>
    <property type="evidence" value="ECO:0007669"/>
    <property type="project" value="UniProtKB-UniRule"/>
</dbReference>
<keyword evidence="7 11" id="KW-0274">FAD</keyword>
<name>A0A1W0WMN6_HYPEX</name>
<evidence type="ECO:0000256" key="4">
    <source>
        <dbReference type="ARBA" id="ARBA00012312"/>
    </source>
</evidence>
<dbReference type="GO" id="GO:0008203">
    <property type="term" value="P:cholesterol metabolic process"/>
    <property type="evidence" value="ECO:0007669"/>
    <property type="project" value="TreeGrafter"/>
</dbReference>
<keyword evidence="11" id="KW-0256">Endoplasmic reticulum</keyword>
<keyword evidence="15" id="KW-0503">Monooxygenase</keyword>
<evidence type="ECO:0000259" key="14">
    <source>
        <dbReference type="Pfam" id="PF08491"/>
    </source>
</evidence>
<reference evidence="16" key="1">
    <citation type="submission" date="2017-01" db="EMBL/GenBank/DDBJ databases">
        <title>Comparative genomics of anhydrobiosis in the tardigrade Hypsibius dujardini.</title>
        <authorList>
            <person name="Yoshida Y."/>
            <person name="Koutsovoulos G."/>
            <person name="Laetsch D."/>
            <person name="Stevens L."/>
            <person name="Kumar S."/>
            <person name="Horikawa D."/>
            <person name="Ishino K."/>
            <person name="Komine S."/>
            <person name="Tomita M."/>
            <person name="Blaxter M."/>
            <person name="Arakawa K."/>
        </authorList>
    </citation>
    <scope>NUCLEOTIDE SEQUENCE [LARGE SCALE GENOMIC DNA]</scope>
    <source>
        <strain evidence="16">Z151</strain>
    </source>
</reference>
<dbReference type="InterPro" id="IPR013698">
    <property type="entry name" value="Squalene_epoxidase"/>
</dbReference>
<feature type="transmembrane region" description="Helical" evidence="12">
    <location>
        <begin position="6"/>
        <end position="25"/>
    </location>
</feature>
<keyword evidence="6 12" id="KW-0812">Transmembrane</keyword>
<evidence type="ECO:0000256" key="9">
    <source>
        <dbReference type="ARBA" id="ARBA00023002"/>
    </source>
</evidence>
<evidence type="ECO:0000256" key="2">
    <source>
        <dbReference type="ARBA" id="ARBA00004141"/>
    </source>
</evidence>
<evidence type="ECO:0000256" key="1">
    <source>
        <dbReference type="ARBA" id="ARBA00001974"/>
    </source>
</evidence>
<evidence type="ECO:0000256" key="3">
    <source>
        <dbReference type="ARBA" id="ARBA00008802"/>
    </source>
</evidence>
<dbReference type="InterPro" id="IPR036188">
    <property type="entry name" value="FAD/NAD-bd_sf"/>
</dbReference>
<dbReference type="PANTHER" id="PTHR10835:SF0">
    <property type="entry name" value="SQUALENE MONOOXYGENASE"/>
    <property type="match status" value="1"/>
</dbReference>
<evidence type="ECO:0000256" key="11">
    <source>
        <dbReference type="RuleBase" id="RU367121"/>
    </source>
</evidence>
<sequence length="511" mass="57218">MDTSEILFACGVAVPVTAYLAWNFVNFIGRKTYSKLVESVHEAHGFGDRVRTYGTERPEVVIVGSGIVGSALAYALAREGRHVTVIERDLSEPDRIVGELLQPGGVRALRELGLAGCVEDIDAQTVDGYVVHDLETNGHVEISYPSQQGSLQEGRSFHHGRFVQKLREAAAAQTRVRYVEATVSRILENSDSSIRGVEYRLKGSDEVIELEAPLTVVCDGHFSRFRKELIRENVRVASHFVGLLLEDCPQYKARHAELVLGNPSPVLIYRISDTQTRVLVDIQGSLPKDMKEYMTEKIGPQLPEHIRPHFYHAIESGSRIRSMPGSFLPPRPQYRIGAIILGDAYNMRHPLTGGGMSVGLHDVIIWRDLLKTIQNFNDGKAVRKAQMRFHRKRKQSHAFVVNVLAQALYALFSARDEYLHTLRRACFDYFRLGGECVAGPVGLLSVLNPNPLTLIGHFFAVAFYAVYCNFRDIRSAASVSKAFFHPVGVVVKACKVIFPLIWSELRTFIQY</sequence>
<evidence type="ECO:0000259" key="13">
    <source>
        <dbReference type="Pfam" id="PF01266"/>
    </source>
</evidence>
<dbReference type="Pfam" id="PF08491">
    <property type="entry name" value="SE"/>
    <property type="match status" value="1"/>
</dbReference>
<dbReference type="Proteomes" id="UP000192578">
    <property type="component" value="Unassembled WGS sequence"/>
</dbReference>
<protein>
    <recommendedName>
        <fullName evidence="4 11">Squalene monooxygenase</fullName>
        <ecNumber evidence="4 11">1.14.14.17</ecNumber>
    </recommendedName>
</protein>
<evidence type="ECO:0000256" key="6">
    <source>
        <dbReference type="ARBA" id="ARBA00022692"/>
    </source>
</evidence>
<dbReference type="FunFam" id="3.50.50.60:FF:000662">
    <property type="entry name" value="Uncharacterized protein"/>
    <property type="match status" value="1"/>
</dbReference>
<comment type="cofactor">
    <cofactor evidence="1 11">
        <name>FAD</name>
        <dbReference type="ChEBI" id="CHEBI:57692"/>
    </cofactor>
</comment>
<dbReference type="GO" id="GO:0050660">
    <property type="term" value="F:flavin adenine dinucleotide binding"/>
    <property type="evidence" value="ECO:0007669"/>
    <property type="project" value="UniProtKB-UniRule"/>
</dbReference>
<dbReference type="OrthoDB" id="1678617at2759"/>
<feature type="transmembrane region" description="Helical" evidence="12">
    <location>
        <begin position="452"/>
        <end position="470"/>
    </location>
</feature>
<dbReference type="UniPathway" id="UPA00767">
    <property type="reaction ID" value="UER00752"/>
</dbReference>
<feature type="transmembrane region" description="Helical" evidence="12">
    <location>
        <begin position="482"/>
        <end position="502"/>
    </location>
</feature>
<proteinExistence type="inferred from homology"/>
<gene>
    <name evidence="15" type="ORF">BV898_09408</name>
</gene>
<keyword evidence="5 11" id="KW-0285">Flavoprotein</keyword>
<feature type="domain" description="Squalene epoxidase" evidence="14">
    <location>
        <begin position="212"/>
        <end position="474"/>
    </location>
</feature>
<dbReference type="InterPro" id="IPR040125">
    <property type="entry name" value="Squalene_monox"/>
</dbReference>
<evidence type="ECO:0000313" key="16">
    <source>
        <dbReference type="Proteomes" id="UP000192578"/>
    </source>
</evidence>
<evidence type="ECO:0000256" key="7">
    <source>
        <dbReference type="ARBA" id="ARBA00022827"/>
    </source>
</evidence>
<dbReference type="GO" id="GO:0005789">
    <property type="term" value="C:endoplasmic reticulum membrane"/>
    <property type="evidence" value="ECO:0007669"/>
    <property type="project" value="UniProtKB-SubCell"/>
</dbReference>
<comment type="function">
    <text evidence="11">Catalyzes the stereospecific oxidation of squalene to (S)-2,3-epoxysqualene, and is considered to be a rate-limiting enzyme in steroid biosynthesis.</text>
</comment>
<keyword evidence="9 11" id="KW-0560">Oxidoreductase</keyword>
<comment type="subcellular location">
    <subcellularLocation>
        <location evidence="11">Endoplasmic reticulum membrane</location>
        <topology evidence="11">Peripheral membrane protein</topology>
    </subcellularLocation>
    <subcellularLocation>
        <location evidence="2">Membrane</location>
        <topology evidence="2">Multi-pass membrane protein</topology>
    </subcellularLocation>
</comment>
<comment type="catalytic activity">
    <reaction evidence="11">
        <text>squalene + reduced [NADPH--hemoprotein reductase] + O2 = (S)-2,3-epoxysqualene + oxidized [NADPH--hemoprotein reductase] + H2O + H(+)</text>
        <dbReference type="Rhea" id="RHEA:25282"/>
        <dbReference type="Rhea" id="RHEA-COMP:11964"/>
        <dbReference type="Rhea" id="RHEA-COMP:11965"/>
        <dbReference type="ChEBI" id="CHEBI:15377"/>
        <dbReference type="ChEBI" id="CHEBI:15378"/>
        <dbReference type="ChEBI" id="CHEBI:15379"/>
        <dbReference type="ChEBI" id="CHEBI:15440"/>
        <dbReference type="ChEBI" id="CHEBI:15441"/>
        <dbReference type="ChEBI" id="CHEBI:57618"/>
        <dbReference type="ChEBI" id="CHEBI:58210"/>
        <dbReference type="EC" id="1.14.14.17"/>
    </reaction>
</comment>
<dbReference type="GO" id="GO:0016126">
    <property type="term" value="P:sterol biosynthetic process"/>
    <property type="evidence" value="ECO:0007669"/>
    <property type="project" value="UniProtKB-UniRule"/>
</dbReference>
<feature type="transmembrane region" description="Helical" evidence="12">
    <location>
        <begin position="396"/>
        <end position="414"/>
    </location>
</feature>
<keyword evidence="16" id="KW-1185">Reference proteome</keyword>
<comment type="caution">
    <text evidence="15">The sequence shown here is derived from an EMBL/GenBank/DDBJ whole genome shotgun (WGS) entry which is preliminary data.</text>
</comment>
<dbReference type="PRINTS" id="PR00420">
    <property type="entry name" value="RNGMNOXGNASE"/>
</dbReference>
<dbReference type="PANTHER" id="PTHR10835">
    <property type="entry name" value="SQUALENE MONOOXYGENASE"/>
    <property type="match status" value="1"/>
</dbReference>
<comment type="similarity">
    <text evidence="3 11">Belongs to the squalene monooxygenase family.</text>
</comment>